<dbReference type="GO" id="GO:0004803">
    <property type="term" value="F:transposase activity"/>
    <property type="evidence" value="ECO:0007669"/>
    <property type="project" value="InterPro"/>
</dbReference>
<protein>
    <recommendedName>
        <fullName evidence="1">Transposase IS200-like domain-containing protein</fullName>
    </recommendedName>
</protein>
<feature type="domain" description="Transposase IS200-like" evidence="1">
    <location>
        <begin position="1"/>
        <end position="103"/>
    </location>
</feature>
<proteinExistence type="predicted"/>
<dbReference type="Pfam" id="PF01797">
    <property type="entry name" value="Y1_Tnp"/>
    <property type="match status" value="1"/>
</dbReference>
<accession>X1P9Q6</accession>
<organism evidence="2">
    <name type="scientific">marine sediment metagenome</name>
    <dbReference type="NCBI Taxonomy" id="412755"/>
    <lineage>
        <taxon>unclassified sequences</taxon>
        <taxon>metagenomes</taxon>
        <taxon>ecological metagenomes</taxon>
    </lineage>
</organism>
<evidence type="ECO:0000259" key="1">
    <source>
        <dbReference type="SMART" id="SM01321"/>
    </source>
</evidence>
<dbReference type="InterPro" id="IPR036515">
    <property type="entry name" value="Transposase_17_sf"/>
</dbReference>
<dbReference type="NCBIfam" id="NF033573">
    <property type="entry name" value="transpos_IS200"/>
    <property type="match status" value="1"/>
</dbReference>
<dbReference type="GO" id="GO:0003677">
    <property type="term" value="F:DNA binding"/>
    <property type="evidence" value="ECO:0007669"/>
    <property type="project" value="InterPro"/>
</dbReference>
<dbReference type="AlphaFoldDB" id="X1P9Q6"/>
<evidence type="ECO:0000313" key="2">
    <source>
        <dbReference type="EMBL" id="GAI35765.1"/>
    </source>
</evidence>
<dbReference type="PANTHER" id="PTHR33360:SF2">
    <property type="entry name" value="TRANSPOSASE FOR INSERTION SEQUENCE ELEMENT IS200"/>
    <property type="match status" value="1"/>
</dbReference>
<dbReference type="InterPro" id="IPR002686">
    <property type="entry name" value="Transposase_17"/>
</dbReference>
<dbReference type="PANTHER" id="PTHR33360">
    <property type="entry name" value="TRANSPOSASE FOR INSERTION SEQUENCE ELEMENT IS200"/>
    <property type="match status" value="1"/>
</dbReference>
<reference evidence="2" key="1">
    <citation type="journal article" date="2014" name="Front. Microbiol.">
        <title>High frequency of phylogenetically diverse reductive dehalogenase-homologous genes in deep subseafloor sedimentary metagenomes.</title>
        <authorList>
            <person name="Kawai M."/>
            <person name="Futagami T."/>
            <person name="Toyoda A."/>
            <person name="Takaki Y."/>
            <person name="Nishi S."/>
            <person name="Hori S."/>
            <person name="Arai W."/>
            <person name="Tsubouchi T."/>
            <person name="Morono Y."/>
            <person name="Uchiyama I."/>
            <person name="Ito T."/>
            <person name="Fujiyama A."/>
            <person name="Inagaki F."/>
            <person name="Takami H."/>
        </authorList>
    </citation>
    <scope>NUCLEOTIDE SEQUENCE</scope>
    <source>
        <strain evidence="2">Expedition CK06-06</strain>
    </source>
</reference>
<dbReference type="Gene3D" id="3.30.70.1290">
    <property type="entry name" value="Transposase IS200-like"/>
    <property type="match status" value="1"/>
</dbReference>
<comment type="caution">
    <text evidence="2">The sequence shown here is derived from an EMBL/GenBank/DDBJ whole genome shotgun (WGS) entry which is preliminary data.</text>
</comment>
<name>X1P9Q6_9ZZZZ</name>
<dbReference type="GO" id="GO:0006313">
    <property type="term" value="P:DNA transposition"/>
    <property type="evidence" value="ECO:0007669"/>
    <property type="project" value="InterPro"/>
</dbReference>
<dbReference type="EMBL" id="BARV01025983">
    <property type="protein sequence ID" value="GAI35765.1"/>
    <property type="molecule type" value="Genomic_DNA"/>
</dbReference>
<gene>
    <name evidence="2" type="ORF">S06H3_42069</name>
</gene>
<dbReference type="SUPFAM" id="SSF143422">
    <property type="entry name" value="Transposase IS200-like"/>
    <property type="match status" value="1"/>
</dbReference>
<sequence>MSDEVRQCLRLLFPRIAEDFGFEIEAQEIAVDHIHLFLSFPPRYAISKVVGIFKSISASELFKEFPELRAGLWSGQFWEDGYFVRTVGDEVTSKMIERYIQRHWDSDSDLRLF</sequence>
<dbReference type="SMART" id="SM01321">
    <property type="entry name" value="Y1_Tnp"/>
    <property type="match status" value="1"/>
</dbReference>